<keyword evidence="3" id="KW-1185">Reference proteome</keyword>
<evidence type="ECO:0000313" key="2">
    <source>
        <dbReference type="EMBL" id="ABM39036.1"/>
    </source>
</evidence>
<sequence length="813" mass="88432">MSANPVHYFGIRHHGPGCARSLLRAFDALQPDCVLVEGPPDAEGVLAALLSEQMQPPVALLSYCPDEPQRAVYHPFAVFSPEWQALRWALLHQVPVRFIDLPVMHQMALDKAREAAEADAEVEEAQAHAASKTETAHAPQMPAAPADAATAEAASTVENAAEAADASAAVLPDPQNPQDAPAYRTDPLNWLAQAAGHADGESWWNHTVEERGDGEELFAAIAEAMTALRADLGEQAEERNPDNARRELLREAHMRQRIRDAVKQGHQRIAVVCGAWHLGGLQAATKASADATLLKGLPKLKVQSTWVPWTYRHLTSASGYGAGIEAPGWYEHLWLCGQQAEANPSAPPARTIGWLARIARLMRERDLDCSSAHLIETARLADTLAALRQRPQPGLEELHEATRTVLTLGDGSVLHFINDALLVGQKMGQVPPDVPTVPLQKDLEQQQKSLRLKAEAFERTLDLDLRQPNDLARSHLLHRLTLIGIPWGRISGTGRSARGTFHEVWSLQWQPEFVMKLIEASPWGHSLQAAATARSLDRAHKAATLGELSELVNQALLADLGDAVQAISRILENRAAVSGDTLQLLEALPPLANVFRYGNVRQTDTGLIAHMLDSLILRAAIALPLACSALNDDAAQTLRGNIIAAHGAIALRDAEEQTQAWQRALRQVAASSQTHELLQGLAGRLLLDAHIWEPADAAQALSLHLSSGAEPLKAAAWLEGFLNRNALVLLHDAALWQLVDDWLCGLGEEHFVHILPLVRRTFSTFSASERSDLGQRARQGVRPVQAVASAPGWDEELAALPLPFLRTILGVEV</sequence>
<feature type="region of interest" description="Disordered" evidence="1">
    <location>
        <begin position="115"/>
        <end position="184"/>
    </location>
</feature>
<reference evidence="3" key="1">
    <citation type="journal article" date="2009" name="Environ. Microbiol.">
        <title>The genome of Polaromonas naphthalenivorans strain CJ2, isolated from coal tar-contaminated sediment, reveals physiological and metabolic versatility and evolution through extensive horizontal gene transfer.</title>
        <authorList>
            <person name="Yagi J.M."/>
            <person name="Sims D."/>
            <person name="Brettin T."/>
            <person name="Bruce D."/>
            <person name="Madsen E.L."/>
        </authorList>
    </citation>
    <scope>NUCLEOTIDE SEQUENCE [LARGE SCALE GENOMIC DNA]</scope>
    <source>
        <strain evidence="3">CJ2</strain>
    </source>
</reference>
<protein>
    <submittedName>
        <fullName evidence="2">Uncharacterized protein</fullName>
    </submittedName>
</protein>
<gene>
    <name evidence="2" type="ordered locus">Pnap_3740</name>
</gene>
<dbReference type="STRING" id="365044.Pnap_3740"/>
<dbReference type="HOGENOM" id="CLU_009152_1_0_4"/>
<dbReference type="AlphaFoldDB" id="A1VTQ8"/>
<name>A1VTQ8_POLNA</name>
<proteinExistence type="predicted"/>
<dbReference type="RefSeq" id="WP_011803102.1">
    <property type="nucleotide sequence ID" value="NC_008781.1"/>
</dbReference>
<dbReference type="Proteomes" id="UP000000644">
    <property type="component" value="Chromosome"/>
</dbReference>
<evidence type="ECO:0000256" key="1">
    <source>
        <dbReference type="SAM" id="MobiDB-lite"/>
    </source>
</evidence>
<dbReference type="InterPro" id="IPR043737">
    <property type="entry name" value="DUF5682"/>
</dbReference>
<feature type="compositionally biased region" description="Low complexity" evidence="1">
    <location>
        <begin position="143"/>
        <end position="170"/>
    </location>
</feature>
<dbReference type="InterPro" id="IPR050458">
    <property type="entry name" value="LolB"/>
</dbReference>
<dbReference type="PANTHER" id="PTHR30634:SF14">
    <property type="match status" value="1"/>
</dbReference>
<dbReference type="EMBL" id="CP000529">
    <property type="protein sequence ID" value="ABM39036.1"/>
    <property type="molecule type" value="Genomic_DNA"/>
</dbReference>
<dbReference type="Pfam" id="PF18934">
    <property type="entry name" value="DUF5682"/>
    <property type="match status" value="1"/>
</dbReference>
<dbReference type="OrthoDB" id="9768066at2"/>
<evidence type="ECO:0000313" key="3">
    <source>
        <dbReference type="Proteomes" id="UP000000644"/>
    </source>
</evidence>
<accession>A1VTQ8</accession>
<dbReference type="eggNOG" id="COG1916">
    <property type="taxonomic scope" value="Bacteria"/>
</dbReference>
<dbReference type="KEGG" id="pna:Pnap_3740"/>
<dbReference type="PANTHER" id="PTHR30634">
    <property type="entry name" value="OUTER MEMBRANE LOLAB LIPOPROTEIN INSERTION APPARATUS"/>
    <property type="match status" value="1"/>
</dbReference>
<organism evidence="2 3">
    <name type="scientific">Polaromonas naphthalenivorans (strain CJ2)</name>
    <dbReference type="NCBI Taxonomy" id="365044"/>
    <lineage>
        <taxon>Bacteria</taxon>
        <taxon>Pseudomonadati</taxon>
        <taxon>Pseudomonadota</taxon>
        <taxon>Betaproteobacteria</taxon>
        <taxon>Burkholderiales</taxon>
        <taxon>Comamonadaceae</taxon>
        <taxon>Polaromonas</taxon>
    </lineage>
</organism>